<dbReference type="NCBIfam" id="NF000996">
    <property type="entry name" value="PRK00105.1"/>
    <property type="match status" value="1"/>
</dbReference>
<dbReference type="InterPro" id="IPR023195">
    <property type="entry name" value="Nict_dMeBzImd_PRibTrfase_N"/>
</dbReference>
<evidence type="ECO:0000256" key="9">
    <source>
        <dbReference type="ARBA" id="ARBA00047340"/>
    </source>
</evidence>
<evidence type="ECO:0000256" key="7">
    <source>
        <dbReference type="ARBA" id="ARBA00022679"/>
    </source>
</evidence>
<reference evidence="10" key="1">
    <citation type="submission" date="2009-10" db="EMBL/GenBank/DDBJ databases">
        <title>Diversity of trophic interactions inside an arsenic-rich microbial ecosystem.</title>
        <authorList>
            <person name="Bertin P.N."/>
            <person name="Heinrich-Salmeron A."/>
            <person name="Pelletier E."/>
            <person name="Goulhen-Chollet F."/>
            <person name="Arsene-Ploetze F."/>
            <person name="Gallien S."/>
            <person name="Calteau A."/>
            <person name="Vallenet D."/>
            <person name="Casiot C."/>
            <person name="Chane-Woon-Ming B."/>
            <person name="Giloteaux L."/>
            <person name="Barakat M."/>
            <person name="Bonnefoy V."/>
            <person name="Bruneel O."/>
            <person name="Chandler M."/>
            <person name="Cleiss J."/>
            <person name="Duran R."/>
            <person name="Elbaz-Poulichet F."/>
            <person name="Fonknechten N."/>
            <person name="Lauga B."/>
            <person name="Mornico D."/>
            <person name="Ortet P."/>
            <person name="Schaeffer C."/>
            <person name="Siguier P."/>
            <person name="Alexander Thil Smith A."/>
            <person name="Van Dorsselaer A."/>
            <person name="Weissenbach J."/>
            <person name="Medigue C."/>
            <person name="Le Paslier D."/>
        </authorList>
    </citation>
    <scope>NUCLEOTIDE SEQUENCE</scope>
</reference>
<accession>E6PGR4</accession>
<comment type="similarity">
    <text evidence="2">Belongs to the CobT family.</text>
</comment>
<evidence type="ECO:0000313" key="10">
    <source>
        <dbReference type="EMBL" id="CBH75652.1"/>
    </source>
</evidence>
<organism evidence="10">
    <name type="scientific">mine drainage metagenome</name>
    <dbReference type="NCBI Taxonomy" id="410659"/>
    <lineage>
        <taxon>unclassified sequences</taxon>
        <taxon>metagenomes</taxon>
        <taxon>ecological metagenomes</taxon>
    </lineage>
</organism>
<keyword evidence="6 10" id="KW-0328">Glycosyltransferase</keyword>
<dbReference type="Gene3D" id="3.40.50.10210">
    <property type="match status" value="1"/>
</dbReference>
<evidence type="ECO:0000256" key="5">
    <source>
        <dbReference type="ARBA" id="ARBA00022573"/>
    </source>
</evidence>
<dbReference type="PANTHER" id="PTHR43463">
    <property type="entry name" value="NICOTINATE-NUCLEOTIDE--DIMETHYLBENZIMIDAZOLE PHOSPHORIBOSYLTRANSFERASE"/>
    <property type="match status" value="1"/>
</dbReference>
<evidence type="ECO:0000256" key="2">
    <source>
        <dbReference type="ARBA" id="ARBA00007110"/>
    </source>
</evidence>
<keyword evidence="7 10" id="KW-0808">Transferase</keyword>
<dbReference type="EC" id="2.4.2.21" evidence="3"/>
<dbReference type="GO" id="GO:0009236">
    <property type="term" value="P:cobalamin biosynthetic process"/>
    <property type="evidence" value="ECO:0007669"/>
    <property type="project" value="UniProtKB-KW"/>
</dbReference>
<dbReference type="CDD" id="cd02439">
    <property type="entry name" value="DMB-PRT_CobT"/>
    <property type="match status" value="1"/>
</dbReference>
<dbReference type="AlphaFoldDB" id="E6PGR4"/>
<evidence type="ECO:0000256" key="3">
    <source>
        <dbReference type="ARBA" id="ARBA00011991"/>
    </source>
</evidence>
<evidence type="ECO:0000256" key="4">
    <source>
        <dbReference type="ARBA" id="ARBA00015486"/>
    </source>
</evidence>
<dbReference type="Pfam" id="PF02277">
    <property type="entry name" value="DBI_PRT"/>
    <property type="match status" value="1"/>
</dbReference>
<evidence type="ECO:0000256" key="1">
    <source>
        <dbReference type="ARBA" id="ARBA00005049"/>
    </source>
</evidence>
<dbReference type="InterPro" id="IPR036087">
    <property type="entry name" value="Nict_dMeBzImd_PRibTrfase_sf"/>
</dbReference>
<dbReference type="HAMAP" id="MF_00230">
    <property type="entry name" value="CobT"/>
    <property type="match status" value="1"/>
</dbReference>
<gene>
    <name evidence="10" type="primary">cobT</name>
    <name evidence="10" type="ORF">CARN1_2515</name>
</gene>
<dbReference type="InterPro" id="IPR017846">
    <property type="entry name" value="Nict_dMeBzImd_PRibTrfase_bact"/>
</dbReference>
<dbReference type="EMBL" id="CABL01000014">
    <property type="protein sequence ID" value="CBH75652.1"/>
    <property type="molecule type" value="Genomic_DNA"/>
</dbReference>
<evidence type="ECO:0000256" key="6">
    <source>
        <dbReference type="ARBA" id="ARBA00022676"/>
    </source>
</evidence>
<dbReference type="UniPathway" id="UPA00061">
    <property type="reaction ID" value="UER00516"/>
</dbReference>
<comment type="catalytic activity">
    <reaction evidence="9">
        <text>5,6-dimethylbenzimidazole + nicotinate beta-D-ribonucleotide = alpha-ribazole 5'-phosphate + nicotinate + H(+)</text>
        <dbReference type="Rhea" id="RHEA:11196"/>
        <dbReference type="ChEBI" id="CHEBI:15378"/>
        <dbReference type="ChEBI" id="CHEBI:15890"/>
        <dbReference type="ChEBI" id="CHEBI:32544"/>
        <dbReference type="ChEBI" id="CHEBI:57502"/>
        <dbReference type="ChEBI" id="CHEBI:57918"/>
        <dbReference type="EC" id="2.4.2.21"/>
    </reaction>
</comment>
<dbReference type="InterPro" id="IPR003200">
    <property type="entry name" value="Nict_dMeBzImd_PRibTrfase"/>
</dbReference>
<comment type="caution">
    <text evidence="10">The sequence shown here is derived from an EMBL/GenBank/DDBJ whole genome shotgun (WGS) entry which is preliminary data.</text>
</comment>
<dbReference type="PANTHER" id="PTHR43463:SF1">
    <property type="entry name" value="NICOTINATE-NUCLEOTIDE--DIMETHYLBENZIMIDAZOLE PHOSPHORIBOSYLTRANSFERASE"/>
    <property type="match status" value="1"/>
</dbReference>
<comment type="pathway">
    <text evidence="1">Nucleoside biosynthesis; alpha-ribazole biosynthesis; alpha-ribazole from 5,6-dimethylbenzimidazole: step 1/2.</text>
</comment>
<proteinExistence type="inferred from homology"/>
<dbReference type="Gene3D" id="1.10.1610.10">
    <property type="match status" value="1"/>
</dbReference>
<name>E6PGR4_9ZZZZ</name>
<evidence type="ECO:0000256" key="8">
    <source>
        <dbReference type="ARBA" id="ARBA00030686"/>
    </source>
</evidence>
<dbReference type="GO" id="GO:0008939">
    <property type="term" value="F:nicotinate-nucleotide-dimethylbenzimidazole phosphoribosyltransferase activity"/>
    <property type="evidence" value="ECO:0007669"/>
    <property type="project" value="UniProtKB-EC"/>
</dbReference>
<protein>
    <recommendedName>
        <fullName evidence="4">Nicotinate-nucleotide--dimethylbenzimidazole phosphoribosyltransferase</fullName>
        <ecNumber evidence="3">2.4.2.21</ecNumber>
    </recommendedName>
    <alternativeName>
        <fullName evidence="8">N(1)-alpha-phosphoribosyltransferase</fullName>
    </alternativeName>
</protein>
<sequence length="354" mass="37017">MFISYSVAPVDARAAQLARERIDQLTKPLRSLGRIEELAEQLAAIAGNPMLSGNYEKRVVLIGAGDHGVTAEGVSAYPSEVTPQMVGAFLAEMAAINAFARAVGAQVYVANFGVAAELPTHERLFDLRIGSGTRNFFREPAMSDAQAQAALEAGATAFARLQERTPMEVLALGEMGIGNTTSAAGLICALTGADAAEIVGCGTGIDDAGYQRKLTVVRAGAARCDRNDWRSCAREVGGFEILGLAGAMLAAASARIPIVLDGFIVAAAALLASRIEPNVIGYFIAAHRSQERGHAFALERLGLKPLLDLELRLGEGSGAALALPLLEAAARMIREMKTFAEAGVATAHEEAALS</sequence>
<dbReference type="FunFam" id="3.40.50.10210:FF:000001">
    <property type="entry name" value="Nicotinate-nucleotide--dimethylbenzimidazole phosphoribosyltransferase"/>
    <property type="match status" value="1"/>
</dbReference>
<keyword evidence="5" id="KW-0169">Cobalamin biosynthesis</keyword>
<dbReference type="SUPFAM" id="SSF52733">
    <property type="entry name" value="Nicotinate mononucleotide:5,6-dimethylbenzimidazole phosphoribosyltransferase (CobT)"/>
    <property type="match status" value="1"/>
</dbReference>
<dbReference type="NCBIfam" id="TIGR03160">
    <property type="entry name" value="cobT_DBIPRT"/>
    <property type="match status" value="1"/>
</dbReference>